<proteinExistence type="predicted"/>
<dbReference type="Proteomes" id="UP000054770">
    <property type="component" value="Unassembled WGS sequence"/>
</dbReference>
<reference evidence="2" key="1">
    <citation type="submission" date="2016-01" db="EMBL/GenBank/DDBJ databases">
        <authorList>
            <person name="Peeters C."/>
        </authorList>
    </citation>
    <scope>NUCLEOTIDE SEQUENCE [LARGE SCALE GENOMIC DNA]</scope>
    <source>
        <strain evidence="2">LMG 22940</strain>
    </source>
</reference>
<name>A0A158KT46_9BURK</name>
<dbReference type="InterPro" id="IPR029058">
    <property type="entry name" value="AB_hydrolase_fold"/>
</dbReference>
<dbReference type="PIRSF" id="PIRSF020818">
    <property type="entry name" value="PHB_depoly_PhaZ"/>
    <property type="match status" value="1"/>
</dbReference>
<organism evidence="2 3">
    <name type="scientific">Caballeronia choica</name>
    <dbReference type="NCBI Taxonomy" id="326476"/>
    <lineage>
        <taxon>Bacteria</taxon>
        <taxon>Pseudomonadati</taxon>
        <taxon>Pseudomonadota</taxon>
        <taxon>Betaproteobacteria</taxon>
        <taxon>Burkholderiales</taxon>
        <taxon>Burkholderiaceae</taxon>
        <taxon>Caballeronia</taxon>
    </lineage>
</organism>
<dbReference type="InterPro" id="IPR009656">
    <property type="entry name" value="PHB_depo_C"/>
</dbReference>
<dbReference type="EMBL" id="FCON02000147">
    <property type="protein sequence ID" value="SAL83893.1"/>
    <property type="molecule type" value="Genomic_DNA"/>
</dbReference>
<dbReference type="AlphaFoldDB" id="A0A158KT46"/>
<gene>
    <name evidence="2" type="ORF">AWB68_07086</name>
</gene>
<dbReference type="NCBIfam" id="TIGR01849">
    <property type="entry name" value="PHB_depoly_PhaZ"/>
    <property type="match status" value="1"/>
</dbReference>
<dbReference type="OrthoDB" id="9800634at2"/>
<dbReference type="InterPro" id="IPR051321">
    <property type="entry name" value="PHA/PHB_synthase"/>
</dbReference>
<dbReference type="SUPFAM" id="SSF53474">
    <property type="entry name" value="alpha/beta-Hydrolases"/>
    <property type="match status" value="1"/>
</dbReference>
<dbReference type="RefSeq" id="WP_087648949.1">
    <property type="nucleotide sequence ID" value="NZ_FCON02000147.1"/>
</dbReference>
<protein>
    <submittedName>
        <fullName evidence="2">Intracellular polyhydroxyalkanoate depolymerase</fullName>
    </submittedName>
</protein>
<comment type="caution">
    <text evidence="2">The sequence shown here is derived from an EMBL/GenBank/DDBJ whole genome shotgun (WGS) entry which is preliminary data.</text>
</comment>
<sequence>MWYEWMEAQDSLLKSFFEFAAPGYRWPYRRSEPPPFGISSIEAGDRYIPIVETVVDRTPFCELRRFAREGSTLNKLDQSDAAAASIFVCAPLAGHHAVLLREMVETLLHDADVYITDWADARDVPVSAGAFGLSDYIRTLERFLRRIGTARLHVIAVCQATVPALAASALVSSSGFAEPLSLTLMGGPIDTRLGPTAIDRIAQAHGIEWFRSTVIETVPPPYSGCGRRVYPGFIQRAAIVAAHPHRQLALELRYWASRMSGDRQATTDTLRSLSEYSAFLDMSEDYFLDMIRVVFQEQCLPRGHLQVGERRVRPQNLGSMALCTVEGDRDDITGAGQTHAAHSLCNAIPACRRSRLTIDNCDHYDLFTGSTWQRAVYPAVVQFWRSVA</sequence>
<dbReference type="PANTHER" id="PTHR36837">
    <property type="entry name" value="POLY(3-HYDROXYALKANOATE) POLYMERASE SUBUNIT PHAC"/>
    <property type="match status" value="1"/>
</dbReference>
<dbReference type="Pfam" id="PF06850">
    <property type="entry name" value="PHB_depo_C"/>
    <property type="match status" value="1"/>
</dbReference>
<dbReference type="PANTHER" id="PTHR36837:SF4">
    <property type="entry name" value="BLR0908 PROTEIN"/>
    <property type="match status" value="1"/>
</dbReference>
<feature type="domain" description="PHB de-polymerase C-terminal" evidence="1">
    <location>
        <begin position="186"/>
        <end position="386"/>
    </location>
</feature>
<evidence type="ECO:0000259" key="1">
    <source>
        <dbReference type="Pfam" id="PF06850"/>
    </source>
</evidence>
<dbReference type="InterPro" id="IPR010915">
    <property type="entry name" value="PHB_depoly_PhaZ"/>
</dbReference>
<evidence type="ECO:0000313" key="2">
    <source>
        <dbReference type="EMBL" id="SAL83893.1"/>
    </source>
</evidence>
<accession>A0A158KT46</accession>
<keyword evidence="3" id="KW-1185">Reference proteome</keyword>
<evidence type="ECO:0000313" key="3">
    <source>
        <dbReference type="Proteomes" id="UP000054770"/>
    </source>
</evidence>